<protein>
    <submittedName>
        <fullName evidence="2">Aminoglycoside phosphotransferase family protein</fullName>
        <ecNumber evidence="2">2.7.1.-</ecNumber>
    </submittedName>
</protein>
<dbReference type="RefSeq" id="WP_219549943.1">
    <property type="nucleotide sequence ID" value="NZ_JAHKRN010000053.1"/>
</dbReference>
<organism evidence="2 3">
    <name type="scientific">Nonomuraea harbinensis</name>
    <dbReference type="NCBI Taxonomy" id="1286938"/>
    <lineage>
        <taxon>Bacteria</taxon>
        <taxon>Bacillati</taxon>
        <taxon>Actinomycetota</taxon>
        <taxon>Actinomycetes</taxon>
        <taxon>Streptosporangiales</taxon>
        <taxon>Streptosporangiaceae</taxon>
        <taxon>Nonomuraea</taxon>
    </lineage>
</organism>
<evidence type="ECO:0000313" key="3">
    <source>
        <dbReference type="Proteomes" id="UP001596096"/>
    </source>
</evidence>
<reference evidence="3" key="1">
    <citation type="journal article" date="2019" name="Int. J. Syst. Evol. Microbiol.">
        <title>The Global Catalogue of Microorganisms (GCM) 10K type strain sequencing project: providing services to taxonomists for standard genome sequencing and annotation.</title>
        <authorList>
            <consortium name="The Broad Institute Genomics Platform"/>
            <consortium name="The Broad Institute Genome Sequencing Center for Infectious Disease"/>
            <person name="Wu L."/>
            <person name="Ma J."/>
        </authorList>
    </citation>
    <scope>NUCLEOTIDE SEQUENCE [LARGE SCALE GENOMIC DNA]</scope>
    <source>
        <strain evidence="3">CGMCC 4.7106</strain>
    </source>
</reference>
<dbReference type="Proteomes" id="UP001596096">
    <property type="component" value="Unassembled WGS sequence"/>
</dbReference>
<evidence type="ECO:0000313" key="2">
    <source>
        <dbReference type="EMBL" id="MFC5821149.1"/>
    </source>
</evidence>
<feature type="domain" description="Aminoglycoside phosphotransferase" evidence="1">
    <location>
        <begin position="8"/>
        <end position="188"/>
    </location>
</feature>
<accession>A0ABW1C695</accession>
<dbReference type="Pfam" id="PF01636">
    <property type="entry name" value="APH"/>
    <property type="match status" value="1"/>
</dbReference>
<dbReference type="EMBL" id="JBHSNW010000030">
    <property type="protein sequence ID" value="MFC5821149.1"/>
    <property type="molecule type" value="Genomic_DNA"/>
</dbReference>
<keyword evidence="3" id="KW-1185">Reference proteome</keyword>
<dbReference type="EC" id="2.7.1.-" evidence="2"/>
<comment type="caution">
    <text evidence="2">The sequence shown here is derived from an EMBL/GenBank/DDBJ whole genome shotgun (WGS) entry which is preliminary data.</text>
</comment>
<name>A0ABW1C695_9ACTN</name>
<dbReference type="GO" id="GO:0016740">
    <property type="term" value="F:transferase activity"/>
    <property type="evidence" value="ECO:0007669"/>
    <property type="project" value="UniProtKB-KW"/>
</dbReference>
<sequence>MTFSKPYATREALEQTIAHHAWLSEHGGPLRLPGIVAVRANGIDFTSVEGRHARSTDAPAVATVLGRAHAAAWKSDLHRALLTTAHPLAGGRELPDFISPRIAALRRHGDAGFFNAHQVAAAQSLLAANPAIPVAFYKDTNPRNVLITADGPVMVDFDDLTLAPFGYDLAKLLVTLAMTYGPLPPGTFTTALARYNKPLLDADLPAIPIGQLLDHAELHHLLTLPYLGKGGYRHPWPTVRPRPEDLT</sequence>
<keyword evidence="2" id="KW-0808">Transferase</keyword>
<evidence type="ECO:0000259" key="1">
    <source>
        <dbReference type="Pfam" id="PF01636"/>
    </source>
</evidence>
<dbReference type="InterPro" id="IPR002575">
    <property type="entry name" value="Aminoglycoside_PTrfase"/>
</dbReference>
<gene>
    <name evidence="2" type="ORF">ACFPUY_39175</name>
</gene>
<proteinExistence type="predicted"/>